<feature type="domain" description="DUF559" evidence="8">
    <location>
        <begin position="112"/>
        <end position="143"/>
    </location>
</feature>
<evidence type="ECO:0000256" key="7">
    <source>
        <dbReference type="SAM" id="MobiDB-lite"/>
    </source>
</evidence>
<organism evidence="9 10">
    <name type="scientific">Kocuria atrinae</name>
    <dbReference type="NCBI Taxonomy" id="592377"/>
    <lineage>
        <taxon>Bacteria</taxon>
        <taxon>Bacillati</taxon>
        <taxon>Actinomycetota</taxon>
        <taxon>Actinomycetes</taxon>
        <taxon>Micrococcales</taxon>
        <taxon>Micrococcaceae</taxon>
        <taxon>Kocuria</taxon>
    </lineage>
</organism>
<dbReference type="InterPro" id="IPR011335">
    <property type="entry name" value="Restrct_endonuc-II-like"/>
</dbReference>
<dbReference type="Pfam" id="PF03852">
    <property type="entry name" value="Vsr"/>
    <property type="match status" value="1"/>
</dbReference>
<dbReference type="InterPro" id="IPR004603">
    <property type="entry name" value="DNA_mismatch_endonuc_vsr"/>
</dbReference>
<dbReference type="SUPFAM" id="SSF52980">
    <property type="entry name" value="Restriction endonuclease-like"/>
    <property type="match status" value="1"/>
</dbReference>
<gene>
    <name evidence="9" type="ORF">GCM10009824_13610</name>
</gene>
<accession>A0ABP5JBL9</accession>
<reference evidence="10" key="1">
    <citation type="journal article" date="2019" name="Int. J. Syst. Evol. Microbiol.">
        <title>The Global Catalogue of Microorganisms (GCM) 10K type strain sequencing project: providing services to taxonomists for standard genome sequencing and annotation.</title>
        <authorList>
            <consortium name="The Broad Institute Genomics Platform"/>
            <consortium name="The Broad Institute Genome Sequencing Center for Infectious Disease"/>
            <person name="Wu L."/>
            <person name="Ma J."/>
        </authorList>
    </citation>
    <scope>NUCLEOTIDE SEQUENCE [LARGE SCALE GENOMIC DNA]</scope>
    <source>
        <strain evidence="10">JCM 15914</strain>
    </source>
</reference>
<evidence type="ECO:0000259" key="8">
    <source>
        <dbReference type="Pfam" id="PF04480"/>
    </source>
</evidence>
<dbReference type="InterPro" id="IPR007569">
    <property type="entry name" value="DUF559"/>
</dbReference>
<evidence type="ECO:0000256" key="4">
    <source>
        <dbReference type="ARBA" id="ARBA00022801"/>
    </source>
</evidence>
<dbReference type="Proteomes" id="UP001500166">
    <property type="component" value="Unassembled WGS sequence"/>
</dbReference>
<evidence type="ECO:0000256" key="1">
    <source>
        <dbReference type="ARBA" id="ARBA00022722"/>
    </source>
</evidence>
<keyword evidence="1" id="KW-0540">Nuclease</keyword>
<comment type="similarity">
    <text evidence="6">Belongs to the Vsr family.</text>
</comment>
<keyword evidence="2 9" id="KW-0255">Endonuclease</keyword>
<evidence type="ECO:0000256" key="5">
    <source>
        <dbReference type="ARBA" id="ARBA00023204"/>
    </source>
</evidence>
<dbReference type="EMBL" id="BAAAQA010000015">
    <property type="protein sequence ID" value="GAA2115586.1"/>
    <property type="molecule type" value="Genomic_DNA"/>
</dbReference>
<dbReference type="Gene3D" id="3.40.960.10">
    <property type="entry name" value="VSR Endonuclease"/>
    <property type="match status" value="1"/>
</dbReference>
<dbReference type="Pfam" id="PF04480">
    <property type="entry name" value="DUF559"/>
    <property type="match status" value="1"/>
</dbReference>
<evidence type="ECO:0000313" key="10">
    <source>
        <dbReference type="Proteomes" id="UP001500166"/>
    </source>
</evidence>
<dbReference type="GO" id="GO:0004519">
    <property type="term" value="F:endonuclease activity"/>
    <property type="evidence" value="ECO:0007669"/>
    <property type="project" value="UniProtKB-KW"/>
</dbReference>
<feature type="region of interest" description="Disordered" evidence="7">
    <location>
        <begin position="1"/>
        <end position="36"/>
    </location>
</feature>
<sequence length="161" mass="18579">MTESQHFLKGKSKRLATDTGSWATSPGVRRSMLGNKARDTRPELAVRKLVHGMGLRYRVDYRPTLQLRVRGDLVFPRRRVIVFIDGCYWHGCSLHYTLPKSNTEYWSSKVVANRERDARTTEALTELGWTVLRFWTHQDPVQIAEEIRESVVPGLPPSERS</sequence>
<keyword evidence="5" id="KW-0234">DNA repair</keyword>
<evidence type="ECO:0000256" key="6">
    <source>
        <dbReference type="ARBA" id="ARBA00029466"/>
    </source>
</evidence>
<keyword evidence="10" id="KW-1185">Reference proteome</keyword>
<evidence type="ECO:0000256" key="3">
    <source>
        <dbReference type="ARBA" id="ARBA00022763"/>
    </source>
</evidence>
<comment type="caution">
    <text evidence="9">The sequence shown here is derived from an EMBL/GenBank/DDBJ whole genome shotgun (WGS) entry which is preliminary data.</text>
</comment>
<keyword evidence="4" id="KW-0378">Hydrolase</keyword>
<proteinExistence type="inferred from homology"/>
<name>A0ABP5JBL9_9MICC</name>
<keyword evidence="3" id="KW-0227">DNA damage</keyword>
<evidence type="ECO:0000313" key="9">
    <source>
        <dbReference type="EMBL" id="GAA2115586.1"/>
    </source>
</evidence>
<dbReference type="CDD" id="cd00221">
    <property type="entry name" value="Vsr"/>
    <property type="match status" value="1"/>
</dbReference>
<protein>
    <submittedName>
        <fullName evidence="9">Very short patch repair endonuclease</fullName>
    </submittedName>
</protein>
<evidence type="ECO:0000256" key="2">
    <source>
        <dbReference type="ARBA" id="ARBA00022759"/>
    </source>
</evidence>
<dbReference type="NCBIfam" id="TIGR00632">
    <property type="entry name" value="vsr"/>
    <property type="match status" value="1"/>
</dbReference>